<comment type="caution">
    <text evidence="2">The sequence shown here is derived from an EMBL/GenBank/DDBJ whole genome shotgun (WGS) entry which is preliminary data.</text>
</comment>
<dbReference type="Proteomes" id="UP000289886">
    <property type="component" value="Unassembled WGS sequence"/>
</dbReference>
<protein>
    <submittedName>
        <fullName evidence="2">Uncharacterized protein</fullName>
    </submittedName>
</protein>
<gene>
    <name evidence="2" type="ORF">EOD39_9393</name>
</gene>
<evidence type="ECO:0000313" key="3">
    <source>
        <dbReference type="Proteomes" id="UP000289886"/>
    </source>
</evidence>
<proteinExistence type="predicted"/>
<reference evidence="2 3" key="1">
    <citation type="submission" date="2019-01" db="EMBL/GenBank/DDBJ databases">
        <title>Draft Genome and Complete Hox-Cluster Characterization of the Sterlet Sturgeon (Acipenser ruthenus).</title>
        <authorList>
            <person name="Wei Q."/>
        </authorList>
    </citation>
    <scope>NUCLEOTIDE SEQUENCE [LARGE SCALE GENOMIC DNA]</scope>
    <source>
        <strain evidence="2">WHYD16114868_AA</strain>
        <tissue evidence="2">Blood</tissue>
    </source>
</reference>
<dbReference type="AlphaFoldDB" id="A0A662YVI0"/>
<feature type="region of interest" description="Disordered" evidence="1">
    <location>
        <begin position="61"/>
        <end position="104"/>
    </location>
</feature>
<organism evidence="2 3">
    <name type="scientific">Acipenser ruthenus</name>
    <name type="common">Sterlet sturgeon</name>
    <dbReference type="NCBI Taxonomy" id="7906"/>
    <lineage>
        <taxon>Eukaryota</taxon>
        <taxon>Metazoa</taxon>
        <taxon>Chordata</taxon>
        <taxon>Craniata</taxon>
        <taxon>Vertebrata</taxon>
        <taxon>Euteleostomi</taxon>
        <taxon>Actinopterygii</taxon>
        <taxon>Chondrostei</taxon>
        <taxon>Acipenseriformes</taxon>
        <taxon>Acipenseridae</taxon>
        <taxon>Acipenser</taxon>
    </lineage>
</organism>
<accession>A0A662YVI0</accession>
<sequence>MAANRVTEHSESPRVAPIVLSEKKYHLLNAVTRKDVYFGLYTFAVYLKGSPFVEMENEEMEMSMPDLDASASSPGDSLDAVGVSSGPCPQESDSRGSNVGGKTPPSYGEFLAKKQLSNSALSEIQTMHREILQKQEEQDRQEAATLQSIALSIELAVGCFERCANAAERQAAAIEAHAGDCYNLQRPQATEYIYRPAHHGYNHPAPILQLGLIPARPTYPSPAPSHIACSISSGAQASWCIRFYNHSSGVIRDNAGS</sequence>
<keyword evidence="3" id="KW-1185">Reference proteome</keyword>
<evidence type="ECO:0000256" key="1">
    <source>
        <dbReference type="SAM" id="MobiDB-lite"/>
    </source>
</evidence>
<name>A0A662YVI0_ACIRT</name>
<dbReference type="EMBL" id="SCEB01000174">
    <property type="protein sequence ID" value="RXN00483.1"/>
    <property type="molecule type" value="Genomic_DNA"/>
</dbReference>
<evidence type="ECO:0000313" key="2">
    <source>
        <dbReference type="EMBL" id="RXN00483.1"/>
    </source>
</evidence>